<comment type="caution">
    <text evidence="9">The sequence shown here is derived from an EMBL/GenBank/DDBJ whole genome shotgun (WGS) entry which is preliminary data.</text>
</comment>
<dbReference type="EMBL" id="BSUZ01000001">
    <property type="protein sequence ID" value="GMA86886.1"/>
    <property type="molecule type" value="Genomic_DNA"/>
</dbReference>
<evidence type="ECO:0000256" key="1">
    <source>
        <dbReference type="ARBA" id="ARBA00004651"/>
    </source>
</evidence>
<evidence type="ECO:0000256" key="7">
    <source>
        <dbReference type="SAM" id="Phobius"/>
    </source>
</evidence>
<feature type="transmembrane region" description="Helical" evidence="7">
    <location>
        <begin position="56"/>
        <end position="79"/>
    </location>
</feature>
<evidence type="ECO:0000313" key="9">
    <source>
        <dbReference type="EMBL" id="GMA86886.1"/>
    </source>
</evidence>
<evidence type="ECO:0000256" key="2">
    <source>
        <dbReference type="ARBA" id="ARBA00010792"/>
    </source>
</evidence>
<feature type="transmembrane region" description="Helical" evidence="7">
    <location>
        <begin position="12"/>
        <end position="36"/>
    </location>
</feature>
<feature type="transmembrane region" description="Helical" evidence="7">
    <location>
        <begin position="180"/>
        <end position="198"/>
    </location>
</feature>
<keyword evidence="3" id="KW-1003">Cell membrane</keyword>
<keyword evidence="5 7" id="KW-1133">Transmembrane helix</keyword>
<evidence type="ECO:0000313" key="10">
    <source>
        <dbReference type="Proteomes" id="UP001157017"/>
    </source>
</evidence>
<accession>A0ABQ6JJA8</accession>
<dbReference type="InterPro" id="IPR032816">
    <property type="entry name" value="VTT_dom"/>
</dbReference>
<sequence length="207" mass="21491">MAGEGLTGLVGLAADVIAALGEVGVAVATLAETVFPPLPSEVVLPLAGYLAQQGEMSLPLVVVAATVGGWVGALLLYWLGAALGEQRAIGVLARVPLLDRDDLERAAGWFHRHGRPAVGFGRLVPGVRSLISLPAGAARMPLLQFSLLTVLGSAVWNALLVGAGAALGTQYRTVERYAHVLDYAVYAALAGAVGWLVIRRARRARVS</sequence>
<dbReference type="PANTHER" id="PTHR42709">
    <property type="entry name" value="ALKALINE PHOSPHATASE LIKE PROTEIN"/>
    <property type="match status" value="1"/>
</dbReference>
<gene>
    <name evidence="9" type="ORF">GCM10025868_21360</name>
</gene>
<evidence type="ECO:0000256" key="6">
    <source>
        <dbReference type="ARBA" id="ARBA00023136"/>
    </source>
</evidence>
<keyword evidence="6 7" id="KW-0472">Membrane</keyword>
<protein>
    <recommendedName>
        <fullName evidence="8">VTT domain-containing protein</fullName>
    </recommendedName>
</protein>
<evidence type="ECO:0000259" key="8">
    <source>
        <dbReference type="Pfam" id="PF09335"/>
    </source>
</evidence>
<comment type="similarity">
    <text evidence="2">Belongs to the DedA family.</text>
</comment>
<evidence type="ECO:0000256" key="3">
    <source>
        <dbReference type="ARBA" id="ARBA00022475"/>
    </source>
</evidence>
<dbReference type="PANTHER" id="PTHR42709:SF6">
    <property type="entry name" value="UNDECAPRENYL PHOSPHATE TRANSPORTER A"/>
    <property type="match status" value="1"/>
</dbReference>
<dbReference type="Pfam" id="PF09335">
    <property type="entry name" value="VTT_dom"/>
    <property type="match status" value="1"/>
</dbReference>
<dbReference type="InterPro" id="IPR051311">
    <property type="entry name" value="DedA_domain"/>
</dbReference>
<proteinExistence type="inferred from homology"/>
<comment type="subcellular location">
    <subcellularLocation>
        <location evidence="1">Cell membrane</location>
        <topology evidence="1">Multi-pass membrane protein</topology>
    </subcellularLocation>
</comment>
<evidence type="ECO:0000256" key="5">
    <source>
        <dbReference type="ARBA" id="ARBA00022989"/>
    </source>
</evidence>
<keyword evidence="4 7" id="KW-0812">Transmembrane</keyword>
<keyword evidence="10" id="KW-1185">Reference proteome</keyword>
<dbReference type="Proteomes" id="UP001157017">
    <property type="component" value="Unassembled WGS sequence"/>
</dbReference>
<feature type="transmembrane region" description="Helical" evidence="7">
    <location>
        <begin position="145"/>
        <end position="168"/>
    </location>
</feature>
<reference evidence="10" key="1">
    <citation type="journal article" date="2019" name="Int. J. Syst. Evol. Microbiol.">
        <title>The Global Catalogue of Microorganisms (GCM) 10K type strain sequencing project: providing services to taxonomists for standard genome sequencing and annotation.</title>
        <authorList>
            <consortium name="The Broad Institute Genomics Platform"/>
            <consortium name="The Broad Institute Genome Sequencing Center for Infectious Disease"/>
            <person name="Wu L."/>
            <person name="Ma J."/>
        </authorList>
    </citation>
    <scope>NUCLEOTIDE SEQUENCE [LARGE SCALE GENOMIC DNA]</scope>
    <source>
        <strain evidence="10">NBRC 108730</strain>
    </source>
</reference>
<organism evidence="9 10">
    <name type="scientific">Angustibacter aerolatus</name>
    <dbReference type="NCBI Taxonomy" id="1162965"/>
    <lineage>
        <taxon>Bacteria</taxon>
        <taxon>Bacillati</taxon>
        <taxon>Actinomycetota</taxon>
        <taxon>Actinomycetes</taxon>
        <taxon>Kineosporiales</taxon>
        <taxon>Kineosporiaceae</taxon>
    </lineage>
</organism>
<name>A0ABQ6JJA8_9ACTN</name>
<feature type="domain" description="VTT" evidence="8">
    <location>
        <begin position="38"/>
        <end position="165"/>
    </location>
</feature>
<evidence type="ECO:0000256" key="4">
    <source>
        <dbReference type="ARBA" id="ARBA00022692"/>
    </source>
</evidence>